<keyword evidence="2 6" id="KW-0479">Metal-binding</keyword>
<keyword evidence="4 6" id="KW-0862">Zinc</keyword>
<dbReference type="Gene3D" id="1.10.1370.20">
    <property type="entry name" value="Oligoendopeptidase f, C-terminal domain"/>
    <property type="match status" value="1"/>
</dbReference>
<dbReference type="GO" id="GO:0046872">
    <property type="term" value="F:metal ion binding"/>
    <property type="evidence" value="ECO:0007669"/>
    <property type="project" value="UniProtKB-UniRule"/>
</dbReference>
<dbReference type="EMBL" id="FUYE01000026">
    <property type="protein sequence ID" value="SKB08235.1"/>
    <property type="molecule type" value="Genomic_DNA"/>
</dbReference>
<keyword evidence="5 6" id="KW-0482">Metalloprotease</keyword>
<sequence length="600" mass="66720">MTVATTPPQTPDRWSLESWFTAFGAEDYHAFKSELVRDVETMKAHATTLGEDVQAIAETLVAFESLGDRLWHLSAYLGCLSADDAGNEAVKGDEAWLSTVEAECSKLTSSLQSALAALSEEGFDKLLVDPSLKGAEHAVRRMRTQGRQQMKSELEALAADLNVNGLHAWGRLYDTLTGKMTFDMTFPDGHTESVPMARRRALMSDPDRRLREAAFHAGQKPWLDHADTLAAGLNGIAGTRLTLYGRRQIPHFLDTPLFDGAMSRASLEAMLEAIHTNIEMPRRAIRAAARLQGTPALHYFDLEAPQVAAPDEKSLTWDEACSTVERAFSAAYPKLGDYFTSLLKQRWVEAQPRPGKRPGAFCTGSLLKHEERIYMTWHGTVHDMVTLAHEAGHAWHSCVLRPARSFAANYPMTLAETASNFGEMILLSGLMSDPELTPETKAYLLDQEMLRAHAYLINIPMRYEFEKAFYTERAAGEVSVSRLCELMNAAQDKLYGDTLLTDGKDPMFWASKMHFFITGVSFYNFPYVFGYLLSQALFAQFKAEGPSFLPRYEAFLAATGRATCEEVARETLGADLTSPDFWAVALKAMEPTLTAYEKLG</sequence>
<dbReference type="Pfam" id="PF08439">
    <property type="entry name" value="Peptidase_M3_N"/>
    <property type="match status" value="1"/>
</dbReference>
<evidence type="ECO:0000256" key="4">
    <source>
        <dbReference type="ARBA" id="ARBA00022833"/>
    </source>
</evidence>
<comment type="similarity">
    <text evidence="6">Belongs to the peptidase M3 family.</text>
</comment>
<dbReference type="STRING" id="48467.SAMN02745166_04886"/>
<keyword evidence="3 6" id="KW-0378">Hydrolase</keyword>
<dbReference type="CDD" id="cd09607">
    <property type="entry name" value="M3B_PepF"/>
    <property type="match status" value="1"/>
</dbReference>
<evidence type="ECO:0000256" key="6">
    <source>
        <dbReference type="RuleBase" id="RU003435"/>
    </source>
</evidence>
<organism evidence="9 10">
    <name type="scientific">Prosthecobacter debontii</name>
    <dbReference type="NCBI Taxonomy" id="48467"/>
    <lineage>
        <taxon>Bacteria</taxon>
        <taxon>Pseudomonadati</taxon>
        <taxon>Verrucomicrobiota</taxon>
        <taxon>Verrucomicrobiia</taxon>
        <taxon>Verrucomicrobiales</taxon>
        <taxon>Verrucomicrobiaceae</taxon>
        <taxon>Prosthecobacter</taxon>
    </lineage>
</organism>
<keyword evidence="1 6" id="KW-0645">Protease</keyword>
<accession>A0A1T4Z3V6</accession>
<feature type="domain" description="Peptidase M3A/M3B catalytic" evidence="7">
    <location>
        <begin position="202"/>
        <end position="583"/>
    </location>
</feature>
<dbReference type="AlphaFoldDB" id="A0A1T4Z3V6"/>
<reference evidence="10" key="1">
    <citation type="submission" date="2017-02" db="EMBL/GenBank/DDBJ databases">
        <authorList>
            <person name="Varghese N."/>
            <person name="Submissions S."/>
        </authorList>
    </citation>
    <scope>NUCLEOTIDE SEQUENCE [LARGE SCALE GENOMIC DNA]</scope>
    <source>
        <strain evidence="10">ATCC 700200</strain>
    </source>
</reference>
<dbReference type="PANTHER" id="PTHR34217:SF1">
    <property type="entry name" value="CARBOXYPEPTIDASE 1"/>
    <property type="match status" value="1"/>
</dbReference>
<proteinExistence type="inferred from homology"/>
<evidence type="ECO:0000256" key="3">
    <source>
        <dbReference type="ARBA" id="ARBA00022801"/>
    </source>
</evidence>
<evidence type="ECO:0000256" key="5">
    <source>
        <dbReference type="ARBA" id="ARBA00023049"/>
    </source>
</evidence>
<evidence type="ECO:0000259" key="7">
    <source>
        <dbReference type="Pfam" id="PF01432"/>
    </source>
</evidence>
<keyword evidence="10" id="KW-1185">Reference proteome</keyword>
<dbReference type="PANTHER" id="PTHR34217">
    <property type="entry name" value="METAL-DEPENDENT CARBOXYPEPTIDASE"/>
    <property type="match status" value="1"/>
</dbReference>
<evidence type="ECO:0000256" key="2">
    <source>
        <dbReference type="ARBA" id="ARBA00022723"/>
    </source>
</evidence>
<feature type="domain" description="Oligopeptidase F N-terminal" evidence="8">
    <location>
        <begin position="115"/>
        <end position="182"/>
    </location>
</feature>
<evidence type="ECO:0000313" key="10">
    <source>
        <dbReference type="Proteomes" id="UP000190774"/>
    </source>
</evidence>
<dbReference type="SUPFAM" id="SSF55486">
    <property type="entry name" value="Metalloproteases ('zincins'), catalytic domain"/>
    <property type="match status" value="1"/>
</dbReference>
<dbReference type="InterPro" id="IPR042088">
    <property type="entry name" value="OligoPept_F_C"/>
</dbReference>
<dbReference type="GO" id="GO:0006508">
    <property type="term" value="P:proteolysis"/>
    <property type="evidence" value="ECO:0007669"/>
    <property type="project" value="UniProtKB-KW"/>
</dbReference>
<dbReference type="GO" id="GO:0004222">
    <property type="term" value="F:metalloendopeptidase activity"/>
    <property type="evidence" value="ECO:0007669"/>
    <property type="project" value="InterPro"/>
</dbReference>
<dbReference type="RefSeq" id="WP_176159650.1">
    <property type="nucleotide sequence ID" value="NZ_FUYE01000026.1"/>
</dbReference>
<evidence type="ECO:0000259" key="8">
    <source>
        <dbReference type="Pfam" id="PF08439"/>
    </source>
</evidence>
<comment type="cofactor">
    <cofactor evidence="6">
        <name>Zn(2+)</name>
        <dbReference type="ChEBI" id="CHEBI:29105"/>
    </cofactor>
    <text evidence="6">Binds 1 zinc ion.</text>
</comment>
<name>A0A1T4Z3V6_9BACT</name>
<dbReference type="Pfam" id="PF01432">
    <property type="entry name" value="Peptidase_M3"/>
    <property type="match status" value="1"/>
</dbReference>
<dbReference type="InterPro" id="IPR034006">
    <property type="entry name" value="M3B_PepF_2"/>
</dbReference>
<gene>
    <name evidence="9" type="ORF">SAMN02745166_04886</name>
</gene>
<dbReference type="InterPro" id="IPR001333">
    <property type="entry name" value="Peptidase_M32_Taq"/>
</dbReference>
<dbReference type="GO" id="GO:0004181">
    <property type="term" value="F:metallocarboxypeptidase activity"/>
    <property type="evidence" value="ECO:0007669"/>
    <property type="project" value="InterPro"/>
</dbReference>
<dbReference type="InterPro" id="IPR001567">
    <property type="entry name" value="Pept_M3A_M3B_dom"/>
</dbReference>
<dbReference type="Proteomes" id="UP000190774">
    <property type="component" value="Unassembled WGS sequence"/>
</dbReference>
<evidence type="ECO:0000313" key="9">
    <source>
        <dbReference type="EMBL" id="SKB08235.1"/>
    </source>
</evidence>
<protein>
    <submittedName>
        <fullName evidence="9">Oligoendopeptidase F</fullName>
    </submittedName>
</protein>
<dbReference type="Gene3D" id="1.20.140.70">
    <property type="entry name" value="Oligopeptidase f, N-terminal domain"/>
    <property type="match status" value="1"/>
</dbReference>
<dbReference type="InterPro" id="IPR013647">
    <property type="entry name" value="OligopepF_N_dom"/>
</dbReference>
<evidence type="ECO:0000256" key="1">
    <source>
        <dbReference type="ARBA" id="ARBA00022670"/>
    </source>
</evidence>